<dbReference type="InterPro" id="IPR036724">
    <property type="entry name" value="Cobalamin-bd_sf"/>
</dbReference>
<gene>
    <name evidence="5" type="ORF">ACFL27_18785</name>
</gene>
<keyword evidence="6" id="KW-1185">Reference proteome</keyword>
<dbReference type="Pfam" id="PF02310">
    <property type="entry name" value="B12-binding"/>
    <property type="match status" value="1"/>
</dbReference>
<dbReference type="Pfam" id="PF02607">
    <property type="entry name" value="B12-binding_2"/>
    <property type="match status" value="1"/>
</dbReference>
<dbReference type="SUPFAM" id="SSF52242">
    <property type="entry name" value="Cobalamin (vitamin B12)-binding domain"/>
    <property type="match status" value="1"/>
</dbReference>
<evidence type="ECO:0000256" key="1">
    <source>
        <dbReference type="ARBA" id="ARBA00022723"/>
    </source>
</evidence>
<dbReference type="CDD" id="cd02070">
    <property type="entry name" value="corrinoid_protein_B12-BD"/>
    <property type="match status" value="1"/>
</dbReference>
<comment type="caution">
    <text evidence="5">The sequence shown here is derived from an EMBL/GenBank/DDBJ whole genome shotgun (WGS) entry which is preliminary data.</text>
</comment>
<evidence type="ECO:0000313" key="5">
    <source>
        <dbReference type="EMBL" id="MFC1852247.1"/>
    </source>
</evidence>
<dbReference type="PANTHER" id="PTHR45833:SF1">
    <property type="entry name" value="METHIONINE SYNTHASE"/>
    <property type="match status" value="1"/>
</dbReference>
<name>A0ABV6Z1B0_UNCC1</name>
<dbReference type="InterPro" id="IPR036594">
    <property type="entry name" value="Meth_synthase_dom"/>
</dbReference>
<dbReference type="Gene3D" id="1.10.1240.10">
    <property type="entry name" value="Methionine synthase domain"/>
    <property type="match status" value="1"/>
</dbReference>
<dbReference type="PROSITE" id="PS51337">
    <property type="entry name" value="B12_BINDING_NTER"/>
    <property type="match status" value="1"/>
</dbReference>
<feature type="domain" description="B12-binding N-terminal" evidence="4">
    <location>
        <begin position="1"/>
        <end position="88"/>
    </location>
</feature>
<protein>
    <submittedName>
        <fullName evidence="5">B12-binding domain-containing protein</fullName>
    </submittedName>
</protein>
<sequence>MAKFDELKQSLVRGDTPGVSTLVQQFVDQGDEPNLILDDGLLPAMDIVGQKFKNNEFFVPQVLFAARAMNAGMDILKPLLIGSGSLKLKGTVVIGTTRGDQHDIGKNLVVMMLESAGYRVVDLGTDVSTEKFVAAARKEKADILGMSALMTTTMAHMPEVVTQCQQEGLKDKVKIIIGGAPVSSEYAHKIGADGFSQSATEAVDLVRSLLAPKEA</sequence>
<dbReference type="InterPro" id="IPR006158">
    <property type="entry name" value="Cobalamin-bd"/>
</dbReference>
<feature type="domain" description="B12-binding" evidence="3">
    <location>
        <begin position="89"/>
        <end position="215"/>
    </location>
</feature>
<reference evidence="5 6" key="1">
    <citation type="submission" date="2024-09" db="EMBL/GenBank/DDBJ databases">
        <title>Laminarin stimulates single cell rates of sulfate reduction while oxygen inhibits transcriptomic activity in coastal marine sediment.</title>
        <authorList>
            <person name="Lindsay M."/>
            <person name="Orcutt B."/>
            <person name="Emerson D."/>
            <person name="Stepanauskas R."/>
            <person name="D'Angelo T."/>
        </authorList>
    </citation>
    <scope>NUCLEOTIDE SEQUENCE [LARGE SCALE GENOMIC DNA]</scope>
    <source>
        <strain evidence="5">SAG AM-311-K15</strain>
    </source>
</reference>
<dbReference type="SUPFAM" id="SSF47644">
    <property type="entry name" value="Methionine synthase domain"/>
    <property type="match status" value="1"/>
</dbReference>
<evidence type="ECO:0000259" key="3">
    <source>
        <dbReference type="PROSITE" id="PS51332"/>
    </source>
</evidence>
<dbReference type="EMBL" id="JBHPBY010000287">
    <property type="protein sequence ID" value="MFC1852247.1"/>
    <property type="molecule type" value="Genomic_DNA"/>
</dbReference>
<proteinExistence type="predicted"/>
<dbReference type="PANTHER" id="PTHR45833">
    <property type="entry name" value="METHIONINE SYNTHASE"/>
    <property type="match status" value="1"/>
</dbReference>
<evidence type="ECO:0000313" key="6">
    <source>
        <dbReference type="Proteomes" id="UP001594351"/>
    </source>
</evidence>
<dbReference type="InterPro" id="IPR003759">
    <property type="entry name" value="Cbl-bd_cap"/>
</dbReference>
<dbReference type="InterPro" id="IPR050554">
    <property type="entry name" value="Met_Synthase/Corrinoid"/>
</dbReference>
<keyword evidence="2" id="KW-0170">Cobalt</keyword>
<accession>A0ABV6Z1B0</accession>
<dbReference type="Gene3D" id="3.40.50.280">
    <property type="entry name" value="Cobalamin-binding domain"/>
    <property type="match status" value="1"/>
</dbReference>
<keyword evidence="1" id="KW-0479">Metal-binding</keyword>
<dbReference type="Proteomes" id="UP001594351">
    <property type="component" value="Unassembled WGS sequence"/>
</dbReference>
<evidence type="ECO:0000259" key="4">
    <source>
        <dbReference type="PROSITE" id="PS51337"/>
    </source>
</evidence>
<dbReference type="PROSITE" id="PS51332">
    <property type="entry name" value="B12_BINDING"/>
    <property type="match status" value="1"/>
</dbReference>
<evidence type="ECO:0000256" key="2">
    <source>
        <dbReference type="ARBA" id="ARBA00023285"/>
    </source>
</evidence>
<organism evidence="5 6">
    <name type="scientific">candidate division CSSED10-310 bacterium</name>
    <dbReference type="NCBI Taxonomy" id="2855610"/>
    <lineage>
        <taxon>Bacteria</taxon>
        <taxon>Bacteria division CSSED10-310</taxon>
    </lineage>
</organism>
<dbReference type="SMART" id="SM01018">
    <property type="entry name" value="B12-binding_2"/>
    <property type="match status" value="1"/>
</dbReference>